<dbReference type="InterPro" id="IPR013136">
    <property type="entry name" value="WSTF_Acf1_Cbp146"/>
</dbReference>
<evidence type="ECO:0000259" key="7">
    <source>
        <dbReference type="PROSITE" id="PS51136"/>
    </source>
</evidence>
<dbReference type="GO" id="GO:0005634">
    <property type="term" value="C:nucleus"/>
    <property type="evidence" value="ECO:0007669"/>
    <property type="project" value="UniProtKB-SubCell"/>
</dbReference>
<reference evidence="9" key="1">
    <citation type="journal article" date="2011" name="Genome Res.">
        <title>Phylogeny-wide analysis of social amoeba genomes highlights ancient origins for complex intercellular communication.</title>
        <authorList>
            <person name="Heidel A.J."/>
            <person name="Lawal H.M."/>
            <person name="Felder M."/>
            <person name="Schilde C."/>
            <person name="Helps N.R."/>
            <person name="Tunggal B."/>
            <person name="Rivero F."/>
            <person name="John U."/>
            <person name="Schleicher M."/>
            <person name="Eichinger L."/>
            <person name="Platzer M."/>
            <person name="Noegel A.A."/>
            <person name="Schaap P."/>
            <person name="Gloeckner G."/>
        </authorList>
    </citation>
    <scope>NUCLEOTIDE SEQUENCE [LARGE SCALE GENOMIC DNA]</scope>
    <source>
        <strain evidence="9">SH3</strain>
    </source>
</reference>
<feature type="region of interest" description="Disordered" evidence="5">
    <location>
        <begin position="290"/>
        <end position="317"/>
    </location>
</feature>
<dbReference type="InterPro" id="IPR018501">
    <property type="entry name" value="DDT_dom"/>
</dbReference>
<proteinExistence type="predicted"/>
<keyword evidence="3 4" id="KW-0539">Nucleus</keyword>
<evidence type="ECO:0000256" key="3">
    <source>
        <dbReference type="ARBA" id="ARBA00023242"/>
    </source>
</evidence>
<evidence type="ECO:0000313" key="8">
    <source>
        <dbReference type="EMBL" id="EGG13273.1"/>
    </source>
</evidence>
<evidence type="ECO:0000259" key="6">
    <source>
        <dbReference type="PROSITE" id="PS50827"/>
    </source>
</evidence>
<dbReference type="GeneID" id="14865390"/>
<sequence length="761" mass="88804">MPLLGKQPYELNKTKPKVGGEYFVVRFTNEHFKTYSEYIEALERYRQRIWSCSLTGKANLTYEEALLSEKTALDKGSKFSDLLLPHCLRLIQYQEMNVDDLRDIISEYFSNNYFAGEHVTFKISETKKFTGKVLCRIKDPMITTATDSNGKTPSSSSSSTSSKDKTSKKSKLNSKNLSESESSDSDDSSSSRSSSSSSTSTSSSSSGSSNNNKKKEIKVYKILIDEKTGKTYDVPISDIIRRVPPINKQMIKDTIKLVAKRAKKGYWLVEESLIQKYGVSVPIPHHLRGDSELKRKAEEMENKKDDQEEEQEEVRKRKKSVYPMEDLEIERGVDTDGAVVTRPIASNNFVCSQNVFGDLLMVWFFLNRFEYVIHLSPFSLEDFESALSHPSDTTLLSETHMRLLRMIFSLPIYNQGTPKKTFSAKMLTERNWLPTLKAYFQYETRRLDIEEKRKQEKKKQIEIQNNQMIDLANDLQDDEMKDEKDEEKDDEKDGKGSQQDEDEDISMEDSSDEESESEDDSSEEDLQIVSTDPKLISKSLKKNNYYRLDIEEKIFILSYLCQQSIASDKIRKHIDENEETSNEIRQEKRELVAEERKIKREGEEEKEKEKEKEKKKKASSPPLPLNTEQLDKIQKKEENLEVKLDQYSSRYEALGKDRDYNKYWYWSQLPGRLFIETTNGDWSFYTSRQELEDLMQYLDHRGVRERKLINVIKAKYDNIANSMDSRTLQITNQLNYEQKRSARIKMIYGEKTFMTWENDYE</sequence>
<dbReference type="STRING" id="1054147.F4QEG0"/>
<dbReference type="Pfam" id="PF10537">
    <property type="entry name" value="WAC_Acf1_DNA_bd"/>
    <property type="match status" value="1"/>
</dbReference>
<dbReference type="RefSeq" id="XP_004349972.1">
    <property type="nucleotide sequence ID" value="XM_004349922.1"/>
</dbReference>
<feature type="region of interest" description="Disordered" evidence="5">
    <location>
        <begin position="600"/>
        <end position="631"/>
    </location>
</feature>
<dbReference type="SMART" id="SM00571">
    <property type="entry name" value="DDT"/>
    <property type="match status" value="1"/>
</dbReference>
<dbReference type="PROSITE" id="PS51136">
    <property type="entry name" value="WAC"/>
    <property type="match status" value="1"/>
</dbReference>
<dbReference type="EMBL" id="GL883029">
    <property type="protein sequence ID" value="EGG13273.1"/>
    <property type="molecule type" value="Genomic_DNA"/>
</dbReference>
<dbReference type="InterPro" id="IPR053271">
    <property type="entry name" value="DDT_domain"/>
</dbReference>
<dbReference type="PROSITE" id="PS50827">
    <property type="entry name" value="DDT"/>
    <property type="match status" value="1"/>
</dbReference>
<feature type="domain" description="DDT" evidence="6">
    <location>
        <begin position="353"/>
        <end position="413"/>
    </location>
</feature>
<accession>F4QEG0</accession>
<dbReference type="Pfam" id="PF15613">
    <property type="entry name" value="WSD"/>
    <property type="match status" value="1"/>
</dbReference>
<dbReference type="KEGG" id="dfa:DFA_11034"/>
<dbReference type="Pfam" id="PF02791">
    <property type="entry name" value="DDT"/>
    <property type="match status" value="1"/>
</dbReference>
<keyword evidence="9" id="KW-1185">Reference proteome</keyword>
<feature type="compositionally biased region" description="Low complexity" evidence="5">
    <location>
        <begin position="146"/>
        <end position="161"/>
    </location>
</feature>
<feature type="region of interest" description="Disordered" evidence="5">
    <location>
        <begin position="144"/>
        <end position="212"/>
    </location>
</feature>
<evidence type="ECO:0000256" key="1">
    <source>
        <dbReference type="ARBA" id="ARBA00004123"/>
    </source>
</evidence>
<evidence type="ECO:0000256" key="5">
    <source>
        <dbReference type="SAM" id="MobiDB-lite"/>
    </source>
</evidence>
<feature type="region of interest" description="Disordered" evidence="5">
    <location>
        <begin position="458"/>
        <end position="530"/>
    </location>
</feature>
<feature type="compositionally biased region" description="Acidic residues" evidence="5">
    <location>
        <begin position="475"/>
        <end position="490"/>
    </location>
</feature>
<evidence type="ECO:0000256" key="4">
    <source>
        <dbReference type="PROSITE-ProRule" id="PRU00475"/>
    </source>
</evidence>
<evidence type="ECO:0000313" key="9">
    <source>
        <dbReference type="Proteomes" id="UP000007797"/>
    </source>
</evidence>
<feature type="domain" description="WAC" evidence="7">
    <location>
        <begin position="20"/>
        <end position="128"/>
    </location>
</feature>
<organism evidence="8 9">
    <name type="scientific">Cavenderia fasciculata</name>
    <name type="common">Slime mold</name>
    <name type="synonym">Dictyostelium fasciculatum</name>
    <dbReference type="NCBI Taxonomy" id="261658"/>
    <lineage>
        <taxon>Eukaryota</taxon>
        <taxon>Amoebozoa</taxon>
        <taxon>Evosea</taxon>
        <taxon>Eumycetozoa</taxon>
        <taxon>Dictyostelia</taxon>
        <taxon>Acytosteliales</taxon>
        <taxon>Cavenderiaceae</taxon>
        <taxon>Cavenderia</taxon>
    </lineage>
</organism>
<feature type="compositionally biased region" description="Acidic residues" evidence="5">
    <location>
        <begin position="499"/>
        <end position="526"/>
    </location>
</feature>
<dbReference type="InterPro" id="IPR028941">
    <property type="entry name" value="WHIM2_dom"/>
</dbReference>
<dbReference type="OrthoDB" id="332390at2759"/>
<feature type="compositionally biased region" description="Basic and acidic residues" evidence="5">
    <location>
        <begin position="290"/>
        <end position="306"/>
    </location>
</feature>
<dbReference type="OMA" id="YANKMGE"/>
<feature type="compositionally biased region" description="Basic and acidic residues" evidence="5">
    <location>
        <begin position="600"/>
        <end position="612"/>
    </location>
</feature>
<protein>
    <submittedName>
        <fullName evidence="8">DDT domain-containing protein</fullName>
    </submittedName>
</protein>
<evidence type="ECO:0000256" key="2">
    <source>
        <dbReference type="ARBA" id="ARBA00023054"/>
    </source>
</evidence>
<dbReference type="PANTHER" id="PTHR15546">
    <property type="entry name" value="BROMODOMAIN ADJACENT TO ZINC FINGER DOMAIN, 2A"/>
    <property type="match status" value="1"/>
</dbReference>
<dbReference type="Pfam" id="PF15612">
    <property type="entry name" value="WHIM1"/>
    <property type="match status" value="1"/>
</dbReference>
<dbReference type="PANTHER" id="PTHR15546:SF2">
    <property type="entry name" value="DDT DOMAIN-CONTAINING PROTEIN DDB_G0282237"/>
    <property type="match status" value="1"/>
</dbReference>
<name>F4QEG0_CACFS</name>
<feature type="compositionally biased region" description="Low complexity" evidence="5">
    <location>
        <begin position="188"/>
        <end position="211"/>
    </location>
</feature>
<comment type="subcellular location">
    <subcellularLocation>
        <location evidence="1 4">Nucleus</location>
    </subcellularLocation>
</comment>
<dbReference type="GO" id="GO:0000785">
    <property type="term" value="C:chromatin"/>
    <property type="evidence" value="ECO:0007669"/>
    <property type="project" value="UniProtKB-ARBA"/>
</dbReference>
<dbReference type="AlphaFoldDB" id="F4QEG0"/>
<gene>
    <name evidence="8" type="ORF">DFA_11034</name>
</gene>
<dbReference type="InterPro" id="IPR028942">
    <property type="entry name" value="WHIM1_dom"/>
</dbReference>
<keyword evidence="2" id="KW-0175">Coiled coil</keyword>
<dbReference type="Proteomes" id="UP000007797">
    <property type="component" value="Unassembled WGS sequence"/>
</dbReference>